<proteinExistence type="predicted"/>
<organism evidence="2 3">
    <name type="scientific">Mycena citricolor</name>
    <dbReference type="NCBI Taxonomy" id="2018698"/>
    <lineage>
        <taxon>Eukaryota</taxon>
        <taxon>Fungi</taxon>
        <taxon>Dikarya</taxon>
        <taxon>Basidiomycota</taxon>
        <taxon>Agaricomycotina</taxon>
        <taxon>Agaricomycetes</taxon>
        <taxon>Agaricomycetidae</taxon>
        <taxon>Agaricales</taxon>
        <taxon>Marasmiineae</taxon>
        <taxon>Mycenaceae</taxon>
        <taxon>Mycena</taxon>
    </lineage>
</organism>
<name>A0AAD2HCV4_9AGAR</name>
<keyword evidence="3" id="KW-1185">Reference proteome</keyword>
<dbReference type="EMBL" id="CAVNYO010000178">
    <property type="protein sequence ID" value="CAK5271862.1"/>
    <property type="molecule type" value="Genomic_DNA"/>
</dbReference>
<evidence type="ECO:0000256" key="1">
    <source>
        <dbReference type="SAM" id="MobiDB-lite"/>
    </source>
</evidence>
<feature type="compositionally biased region" description="Basic and acidic residues" evidence="1">
    <location>
        <begin position="1"/>
        <end position="13"/>
    </location>
</feature>
<accession>A0AAD2HCV4</accession>
<evidence type="ECO:0000313" key="3">
    <source>
        <dbReference type="Proteomes" id="UP001295794"/>
    </source>
</evidence>
<comment type="caution">
    <text evidence="2">The sequence shown here is derived from an EMBL/GenBank/DDBJ whole genome shotgun (WGS) entry which is preliminary data.</text>
</comment>
<reference evidence="2" key="1">
    <citation type="submission" date="2023-11" db="EMBL/GenBank/DDBJ databases">
        <authorList>
            <person name="De Vega J J."/>
            <person name="De Vega J J."/>
        </authorList>
    </citation>
    <scope>NUCLEOTIDE SEQUENCE</scope>
</reference>
<dbReference type="Proteomes" id="UP001295794">
    <property type="component" value="Unassembled WGS sequence"/>
</dbReference>
<feature type="non-terminal residue" evidence="2">
    <location>
        <position position="1"/>
    </location>
</feature>
<sequence length="77" mass="8872">EQHNCFDSTDHRSCLRGPATREPTTSSCRPWLKETQFVALHACFRRLCLADNRFLDFLLQTITLLAISPEHADGQQR</sequence>
<evidence type="ECO:0000313" key="2">
    <source>
        <dbReference type="EMBL" id="CAK5271862.1"/>
    </source>
</evidence>
<protein>
    <submittedName>
        <fullName evidence="2">Uncharacterized protein</fullName>
    </submittedName>
</protein>
<dbReference type="AlphaFoldDB" id="A0AAD2HCV4"/>
<gene>
    <name evidence="2" type="ORF">MYCIT1_LOCUS17236</name>
</gene>
<feature type="region of interest" description="Disordered" evidence="1">
    <location>
        <begin position="1"/>
        <end position="25"/>
    </location>
</feature>